<dbReference type="EMBL" id="CM042014">
    <property type="protein sequence ID" value="KAI3724311.1"/>
    <property type="molecule type" value="Genomic_DNA"/>
</dbReference>
<organism evidence="1 2">
    <name type="scientific">Cichorium intybus</name>
    <name type="common">Chicory</name>
    <dbReference type="NCBI Taxonomy" id="13427"/>
    <lineage>
        <taxon>Eukaryota</taxon>
        <taxon>Viridiplantae</taxon>
        <taxon>Streptophyta</taxon>
        <taxon>Embryophyta</taxon>
        <taxon>Tracheophyta</taxon>
        <taxon>Spermatophyta</taxon>
        <taxon>Magnoliopsida</taxon>
        <taxon>eudicotyledons</taxon>
        <taxon>Gunneridae</taxon>
        <taxon>Pentapetalae</taxon>
        <taxon>asterids</taxon>
        <taxon>campanulids</taxon>
        <taxon>Asterales</taxon>
        <taxon>Asteraceae</taxon>
        <taxon>Cichorioideae</taxon>
        <taxon>Cichorieae</taxon>
        <taxon>Cichoriinae</taxon>
        <taxon>Cichorium</taxon>
    </lineage>
</organism>
<evidence type="ECO:0000313" key="2">
    <source>
        <dbReference type="Proteomes" id="UP001055811"/>
    </source>
</evidence>
<comment type="caution">
    <text evidence="1">The sequence shown here is derived from an EMBL/GenBank/DDBJ whole genome shotgun (WGS) entry which is preliminary data.</text>
</comment>
<evidence type="ECO:0000313" key="1">
    <source>
        <dbReference type="EMBL" id="KAI3724311.1"/>
    </source>
</evidence>
<proteinExistence type="predicted"/>
<protein>
    <submittedName>
        <fullName evidence="1">Uncharacterized protein</fullName>
    </submittedName>
</protein>
<gene>
    <name evidence="1" type="ORF">L2E82_36083</name>
</gene>
<keyword evidence="2" id="KW-1185">Reference proteome</keyword>
<name>A0ACB9BQK3_CICIN</name>
<dbReference type="Proteomes" id="UP001055811">
    <property type="component" value="Linkage Group LG06"/>
</dbReference>
<reference evidence="2" key="1">
    <citation type="journal article" date="2022" name="Mol. Ecol. Resour.">
        <title>The genomes of chicory, endive, great burdock and yacon provide insights into Asteraceae palaeo-polyploidization history and plant inulin production.</title>
        <authorList>
            <person name="Fan W."/>
            <person name="Wang S."/>
            <person name="Wang H."/>
            <person name="Wang A."/>
            <person name="Jiang F."/>
            <person name="Liu H."/>
            <person name="Zhao H."/>
            <person name="Xu D."/>
            <person name="Zhang Y."/>
        </authorList>
    </citation>
    <scope>NUCLEOTIDE SEQUENCE [LARGE SCALE GENOMIC DNA]</scope>
    <source>
        <strain evidence="2">cv. Punajuju</strain>
    </source>
</reference>
<sequence length="142" mass="15454">MPTAVPPSEALVPRITSGSSDNGASQSTPPCAYRKSAPEICFLLQRSSSISTHRAHSDDPGPSSSEIVQSIKAYKTFSNVSPIPMFFDFTANQVMLEAVDGAMIVHVIDFDIRLGCHQASFMKDIAKKAEVWKVYTSTVRIC</sequence>
<reference evidence="1 2" key="2">
    <citation type="journal article" date="2022" name="Mol. Ecol. Resour.">
        <title>The genomes of chicory, endive, great burdock and yacon provide insights into Asteraceae paleo-polyploidization history and plant inulin production.</title>
        <authorList>
            <person name="Fan W."/>
            <person name="Wang S."/>
            <person name="Wang H."/>
            <person name="Wang A."/>
            <person name="Jiang F."/>
            <person name="Liu H."/>
            <person name="Zhao H."/>
            <person name="Xu D."/>
            <person name="Zhang Y."/>
        </authorList>
    </citation>
    <scope>NUCLEOTIDE SEQUENCE [LARGE SCALE GENOMIC DNA]</scope>
    <source>
        <strain evidence="2">cv. Punajuju</strain>
        <tissue evidence="1">Leaves</tissue>
    </source>
</reference>
<accession>A0ACB9BQK3</accession>